<sequence length="286" mass="30973">MESGDLRVFQTVAREGTITRAAQRLGYVQSNVTSRIQQLEQELGTQLFVRHNRGMSLSASGSMLLGYADKVIGLLDEAARALSASDEPGGPLRIGSTQTAAAVRLPKLLTHYHKLHPQVLLSVTTGHTQKLIDGVLQFELDGAFISADCDHPELAVLSVFVEEMVIAAAASPNEDQEQLLGKPIIVFTPGCSYRTILEQWIRDKGIMNPVLMEFGTLEAIIGGVSAGLGISLMPKSLLDHHTADGTIASFPLSAEPTYMRTNFITRKDSFQSSALQAFIRELAVQA</sequence>
<protein>
    <submittedName>
        <fullName evidence="6">DNA-binding transcriptional LysR family regulator</fullName>
    </submittedName>
</protein>
<dbReference type="RefSeq" id="WP_183600138.1">
    <property type="nucleotide sequence ID" value="NZ_JACHXK010000004.1"/>
</dbReference>
<proteinExistence type="inferred from homology"/>
<dbReference type="InterPro" id="IPR036390">
    <property type="entry name" value="WH_DNA-bd_sf"/>
</dbReference>
<dbReference type="PANTHER" id="PTHR30126:SF40">
    <property type="entry name" value="HTH-TYPE TRANSCRIPTIONAL REGULATOR GLTR"/>
    <property type="match status" value="1"/>
</dbReference>
<organism evidence="6 7">
    <name type="scientific">Paenibacillus phyllosphaerae</name>
    <dbReference type="NCBI Taxonomy" id="274593"/>
    <lineage>
        <taxon>Bacteria</taxon>
        <taxon>Bacillati</taxon>
        <taxon>Bacillota</taxon>
        <taxon>Bacilli</taxon>
        <taxon>Bacillales</taxon>
        <taxon>Paenibacillaceae</taxon>
        <taxon>Paenibacillus</taxon>
    </lineage>
</organism>
<reference evidence="6 7" key="1">
    <citation type="submission" date="2020-08" db="EMBL/GenBank/DDBJ databases">
        <title>Genomic Encyclopedia of Type Strains, Phase III (KMG-III): the genomes of soil and plant-associated and newly described type strains.</title>
        <authorList>
            <person name="Whitman W."/>
        </authorList>
    </citation>
    <scope>NUCLEOTIDE SEQUENCE [LARGE SCALE GENOMIC DNA]</scope>
    <source>
        <strain evidence="6 7">CECT 5862</strain>
    </source>
</reference>
<comment type="caution">
    <text evidence="6">The sequence shown here is derived from an EMBL/GenBank/DDBJ whole genome shotgun (WGS) entry which is preliminary data.</text>
</comment>
<dbReference type="Gene3D" id="3.40.190.290">
    <property type="match status" value="1"/>
</dbReference>
<dbReference type="Pfam" id="PF03466">
    <property type="entry name" value="LysR_substrate"/>
    <property type="match status" value="1"/>
</dbReference>
<dbReference type="CDD" id="cd08442">
    <property type="entry name" value="PBP2_YofA_SoxR_like"/>
    <property type="match status" value="1"/>
</dbReference>
<dbReference type="InterPro" id="IPR000847">
    <property type="entry name" value="LysR_HTH_N"/>
</dbReference>
<dbReference type="PROSITE" id="PS50931">
    <property type="entry name" value="HTH_LYSR"/>
    <property type="match status" value="1"/>
</dbReference>
<evidence type="ECO:0000256" key="1">
    <source>
        <dbReference type="ARBA" id="ARBA00009437"/>
    </source>
</evidence>
<keyword evidence="2" id="KW-0805">Transcription regulation</keyword>
<evidence type="ECO:0000256" key="2">
    <source>
        <dbReference type="ARBA" id="ARBA00023015"/>
    </source>
</evidence>
<feature type="domain" description="HTH lysR-type" evidence="5">
    <location>
        <begin position="1"/>
        <end position="58"/>
    </location>
</feature>
<dbReference type="SUPFAM" id="SSF53850">
    <property type="entry name" value="Periplasmic binding protein-like II"/>
    <property type="match status" value="1"/>
</dbReference>
<evidence type="ECO:0000256" key="4">
    <source>
        <dbReference type="ARBA" id="ARBA00023163"/>
    </source>
</evidence>
<evidence type="ECO:0000259" key="5">
    <source>
        <dbReference type="PROSITE" id="PS50931"/>
    </source>
</evidence>
<keyword evidence="4" id="KW-0804">Transcription</keyword>
<dbReference type="Gene3D" id="1.10.10.10">
    <property type="entry name" value="Winged helix-like DNA-binding domain superfamily/Winged helix DNA-binding domain"/>
    <property type="match status" value="1"/>
</dbReference>
<keyword evidence="3 6" id="KW-0238">DNA-binding</keyword>
<name>A0A7W5FMP0_9BACL</name>
<dbReference type="Pfam" id="PF00126">
    <property type="entry name" value="HTH_1"/>
    <property type="match status" value="1"/>
</dbReference>
<gene>
    <name evidence="6" type="ORF">FHS18_002344</name>
</gene>
<evidence type="ECO:0000313" key="6">
    <source>
        <dbReference type="EMBL" id="MBB3110277.1"/>
    </source>
</evidence>
<dbReference type="SUPFAM" id="SSF46785">
    <property type="entry name" value="Winged helix' DNA-binding domain"/>
    <property type="match status" value="1"/>
</dbReference>
<accession>A0A7W5FMP0</accession>
<keyword evidence="7" id="KW-1185">Reference proteome</keyword>
<dbReference type="FunFam" id="1.10.10.10:FF:000001">
    <property type="entry name" value="LysR family transcriptional regulator"/>
    <property type="match status" value="1"/>
</dbReference>
<dbReference type="InterPro" id="IPR036388">
    <property type="entry name" value="WH-like_DNA-bd_sf"/>
</dbReference>
<evidence type="ECO:0000256" key="3">
    <source>
        <dbReference type="ARBA" id="ARBA00023125"/>
    </source>
</evidence>
<dbReference type="PRINTS" id="PR00039">
    <property type="entry name" value="HTHLYSR"/>
</dbReference>
<dbReference type="EMBL" id="JACHXK010000004">
    <property type="protein sequence ID" value="MBB3110277.1"/>
    <property type="molecule type" value="Genomic_DNA"/>
</dbReference>
<dbReference type="GO" id="GO:0003700">
    <property type="term" value="F:DNA-binding transcription factor activity"/>
    <property type="evidence" value="ECO:0007669"/>
    <property type="project" value="InterPro"/>
</dbReference>
<dbReference type="Proteomes" id="UP000570361">
    <property type="component" value="Unassembled WGS sequence"/>
</dbReference>
<dbReference type="AlphaFoldDB" id="A0A7W5FMP0"/>
<dbReference type="PANTHER" id="PTHR30126">
    <property type="entry name" value="HTH-TYPE TRANSCRIPTIONAL REGULATOR"/>
    <property type="match status" value="1"/>
</dbReference>
<dbReference type="InterPro" id="IPR005119">
    <property type="entry name" value="LysR_subst-bd"/>
</dbReference>
<comment type="similarity">
    <text evidence="1">Belongs to the LysR transcriptional regulatory family.</text>
</comment>
<evidence type="ECO:0000313" key="7">
    <source>
        <dbReference type="Proteomes" id="UP000570361"/>
    </source>
</evidence>
<dbReference type="GO" id="GO:0000976">
    <property type="term" value="F:transcription cis-regulatory region binding"/>
    <property type="evidence" value="ECO:0007669"/>
    <property type="project" value="TreeGrafter"/>
</dbReference>